<organism evidence="1 2">
    <name type="scientific">Agromyces lapidis</name>
    <dbReference type="NCBI Taxonomy" id="279574"/>
    <lineage>
        <taxon>Bacteria</taxon>
        <taxon>Bacillati</taxon>
        <taxon>Actinomycetota</taxon>
        <taxon>Actinomycetes</taxon>
        <taxon>Micrococcales</taxon>
        <taxon>Microbacteriaceae</taxon>
        <taxon>Agromyces</taxon>
    </lineage>
</organism>
<name>A0ABV5SPL9_9MICO</name>
<accession>A0ABV5SPL9</accession>
<evidence type="ECO:0008006" key="3">
    <source>
        <dbReference type="Google" id="ProtNLM"/>
    </source>
</evidence>
<reference evidence="1 2" key="1">
    <citation type="submission" date="2024-09" db="EMBL/GenBank/DDBJ databases">
        <authorList>
            <person name="Sun Q."/>
            <person name="Mori K."/>
        </authorList>
    </citation>
    <scope>NUCLEOTIDE SEQUENCE [LARGE SCALE GENOMIC DNA]</scope>
    <source>
        <strain evidence="1 2">JCM 14321</strain>
    </source>
</reference>
<dbReference type="EMBL" id="JBHMBL010000001">
    <property type="protein sequence ID" value="MFB9641004.1"/>
    <property type="molecule type" value="Genomic_DNA"/>
</dbReference>
<evidence type="ECO:0000313" key="2">
    <source>
        <dbReference type="Proteomes" id="UP001589667"/>
    </source>
</evidence>
<protein>
    <recommendedName>
        <fullName evidence="3">Uridine kinase</fullName>
    </recommendedName>
</protein>
<gene>
    <name evidence="1" type="ORF">ACFFQV_01760</name>
</gene>
<sequence>MSPTQSGPLPTIEWVAEEFLHNARRGRRLVAVEGADPVASARFADELAAAITARGPSVVRRSLGAVDESQLRTGLIDPFRADTLPGAEGGDVVLVADGRHLLDDAVRGVWHFSVWTLAGDELPHSGASVIVDVSDPEAPTRFYYDFCAIPSSVNRPGLH</sequence>
<keyword evidence="2" id="KW-1185">Reference proteome</keyword>
<evidence type="ECO:0000313" key="1">
    <source>
        <dbReference type="EMBL" id="MFB9641004.1"/>
    </source>
</evidence>
<dbReference type="RefSeq" id="WP_157423598.1">
    <property type="nucleotide sequence ID" value="NZ_BAAANI010000008.1"/>
</dbReference>
<proteinExistence type="predicted"/>
<dbReference type="Proteomes" id="UP001589667">
    <property type="component" value="Unassembled WGS sequence"/>
</dbReference>
<comment type="caution">
    <text evidence="1">The sequence shown here is derived from an EMBL/GenBank/DDBJ whole genome shotgun (WGS) entry which is preliminary data.</text>
</comment>